<dbReference type="InterPro" id="IPR023213">
    <property type="entry name" value="CAT-like_dom_sf"/>
</dbReference>
<accession>A0A9R0I5W6</accession>
<dbReference type="InterPro" id="IPR050317">
    <property type="entry name" value="Plant_Fungal_Acyltransferase"/>
</dbReference>
<gene>
    <name evidence="5" type="primary">LOC110782886</name>
</gene>
<name>A0A9R0I5W6_SPIOL</name>
<evidence type="ECO:0000256" key="1">
    <source>
        <dbReference type="ARBA" id="ARBA00009861"/>
    </source>
</evidence>
<dbReference type="Pfam" id="PF02458">
    <property type="entry name" value="Transferase"/>
    <property type="match status" value="1"/>
</dbReference>
<dbReference type="AlphaFoldDB" id="A0A9R0I5W6"/>
<protein>
    <submittedName>
        <fullName evidence="5">Anthranilate N-benzoyltransferase protein 2-like</fullName>
    </submittedName>
</protein>
<organism evidence="4 5">
    <name type="scientific">Spinacia oleracea</name>
    <name type="common">Spinach</name>
    <dbReference type="NCBI Taxonomy" id="3562"/>
    <lineage>
        <taxon>Eukaryota</taxon>
        <taxon>Viridiplantae</taxon>
        <taxon>Streptophyta</taxon>
        <taxon>Embryophyta</taxon>
        <taxon>Tracheophyta</taxon>
        <taxon>Spermatophyta</taxon>
        <taxon>Magnoliopsida</taxon>
        <taxon>eudicotyledons</taxon>
        <taxon>Gunneridae</taxon>
        <taxon>Pentapetalae</taxon>
        <taxon>Caryophyllales</taxon>
        <taxon>Chenopodiaceae</taxon>
        <taxon>Chenopodioideae</taxon>
        <taxon>Anserineae</taxon>
        <taxon>Spinacia</taxon>
    </lineage>
</organism>
<evidence type="ECO:0000313" key="4">
    <source>
        <dbReference type="Proteomes" id="UP000813463"/>
    </source>
</evidence>
<dbReference type="RefSeq" id="XP_021842825.2">
    <property type="nucleotide sequence ID" value="XM_021987133.2"/>
</dbReference>
<dbReference type="GO" id="GO:0047672">
    <property type="term" value="F:anthranilate N-benzoyltransferase activity"/>
    <property type="evidence" value="ECO:0007669"/>
    <property type="project" value="UniProtKB-EC"/>
</dbReference>
<dbReference type="PANTHER" id="PTHR31642:SF11">
    <property type="entry name" value="SHIKIMATE O-HYDROXYCINNAMOYLTRANSFERASE"/>
    <property type="match status" value="1"/>
</dbReference>
<evidence type="ECO:0000256" key="2">
    <source>
        <dbReference type="ARBA" id="ARBA00022679"/>
    </source>
</evidence>
<dbReference type="GO" id="GO:0009813">
    <property type="term" value="P:flavonoid biosynthetic process"/>
    <property type="evidence" value="ECO:0007669"/>
    <property type="project" value="UniProtKB-KW"/>
</dbReference>
<dbReference type="GO" id="GO:0016747">
    <property type="term" value="F:acyltransferase activity, transferring groups other than amino-acyl groups"/>
    <property type="evidence" value="ECO:0000318"/>
    <property type="project" value="GO_Central"/>
</dbReference>
<dbReference type="Gene3D" id="3.30.559.10">
    <property type="entry name" value="Chloramphenicol acetyltransferase-like domain"/>
    <property type="match status" value="2"/>
</dbReference>
<keyword evidence="4" id="KW-1185">Reference proteome</keyword>
<keyword evidence="3" id="KW-0012">Acyltransferase</keyword>
<dbReference type="GeneID" id="110782886"/>
<evidence type="ECO:0000256" key="3">
    <source>
        <dbReference type="ARBA" id="ARBA00023315"/>
    </source>
</evidence>
<reference evidence="4" key="1">
    <citation type="journal article" date="2021" name="Nat. Commun.">
        <title>Genomic analyses provide insights into spinach domestication and the genetic basis of agronomic traits.</title>
        <authorList>
            <person name="Cai X."/>
            <person name="Sun X."/>
            <person name="Xu C."/>
            <person name="Sun H."/>
            <person name="Wang X."/>
            <person name="Ge C."/>
            <person name="Zhang Z."/>
            <person name="Wang Q."/>
            <person name="Fei Z."/>
            <person name="Jiao C."/>
            <person name="Wang Q."/>
        </authorList>
    </citation>
    <scope>NUCLEOTIDE SEQUENCE [LARGE SCALE GENOMIC DNA]</scope>
    <source>
        <strain evidence="4">cv. Varoflay</strain>
    </source>
</reference>
<dbReference type="Proteomes" id="UP000813463">
    <property type="component" value="Chromosome 1"/>
</dbReference>
<comment type="similarity">
    <text evidence="1">Belongs to the plant acyltransferase family.</text>
</comment>
<dbReference type="KEGG" id="soe:110782886"/>
<dbReference type="PANTHER" id="PTHR31642">
    <property type="entry name" value="TRICHOTHECENE 3-O-ACETYLTRANSFERASE"/>
    <property type="match status" value="1"/>
</dbReference>
<evidence type="ECO:0000313" key="5">
    <source>
        <dbReference type="RefSeq" id="XP_021842825.2"/>
    </source>
</evidence>
<sequence length="433" mass="48637">MVCPAKETPKGHFWLSKLDMMVRSPYTHTKVLFLYSPPTSSSNCFDPNIMKEALGRALVPFYPMAGRLIFNEENSRYEIDCNAKGALFIEAESTHALADFGEYWRPDSQLKEVVFPVCDYTGGLSSFPLLLVQLTRFSCGNVCLGYAQHHHVGDGASQLHFNNSWARLAKGLDLSVHPIHDRATYLAPRVPPQVKFRHLEYEPSLPSLIPKGLSGEILTATECVFKLTKFQINAIKQQAASQEVTNYKLSTFEVQAGHVWRSVCMARGLPDDQDVKLYIPVEGRSRLKDMVVPQGYCGNVLFFASCVEKAGDVAYKPLWYAASKIHEAIKKMDDVEYLRSAIDFVESHPDLTSIVRGPQTSICPNLTINSWARLPCYEADFGWGRPNFIGITGIRYDGQAYIKPSSSGDGSFSVAIKLFTPHMELFKKYLYNF</sequence>
<reference evidence="5" key="2">
    <citation type="submission" date="2025-08" db="UniProtKB">
        <authorList>
            <consortium name="RefSeq"/>
        </authorList>
    </citation>
    <scope>IDENTIFICATION</scope>
    <source>
        <tissue evidence="5">Leaf</tissue>
    </source>
</reference>
<proteinExistence type="inferred from homology"/>
<keyword evidence="2" id="KW-0808">Transferase</keyword>